<comment type="caution">
    <text evidence="1">The sequence shown here is derived from an EMBL/GenBank/DDBJ whole genome shotgun (WGS) entry which is preliminary data.</text>
</comment>
<reference evidence="1" key="1">
    <citation type="submission" date="2021-06" db="EMBL/GenBank/DDBJ databases">
        <authorList>
            <person name="Kallberg Y."/>
            <person name="Tangrot J."/>
            <person name="Rosling A."/>
        </authorList>
    </citation>
    <scope>NUCLEOTIDE SEQUENCE</scope>
    <source>
        <strain evidence="1">MA453B</strain>
    </source>
</reference>
<name>A0A9N9DJ81_9GLOM</name>
<gene>
    <name evidence="1" type="ORF">DERYTH_LOCUS9622</name>
</gene>
<accession>A0A9N9DJ81</accession>
<evidence type="ECO:0000313" key="1">
    <source>
        <dbReference type="EMBL" id="CAG8640346.1"/>
    </source>
</evidence>
<proteinExistence type="predicted"/>
<organism evidence="1 2">
    <name type="scientific">Dentiscutata erythropus</name>
    <dbReference type="NCBI Taxonomy" id="1348616"/>
    <lineage>
        <taxon>Eukaryota</taxon>
        <taxon>Fungi</taxon>
        <taxon>Fungi incertae sedis</taxon>
        <taxon>Mucoromycota</taxon>
        <taxon>Glomeromycotina</taxon>
        <taxon>Glomeromycetes</taxon>
        <taxon>Diversisporales</taxon>
        <taxon>Gigasporaceae</taxon>
        <taxon>Dentiscutata</taxon>
    </lineage>
</organism>
<dbReference type="AlphaFoldDB" id="A0A9N9DJ81"/>
<dbReference type="OrthoDB" id="2439145at2759"/>
<feature type="non-terminal residue" evidence="1">
    <location>
        <position position="1"/>
    </location>
</feature>
<dbReference type="Proteomes" id="UP000789405">
    <property type="component" value="Unassembled WGS sequence"/>
</dbReference>
<protein>
    <submittedName>
        <fullName evidence="1">2185_t:CDS:1</fullName>
    </submittedName>
</protein>
<keyword evidence="2" id="KW-1185">Reference proteome</keyword>
<evidence type="ECO:0000313" key="2">
    <source>
        <dbReference type="Proteomes" id="UP000789405"/>
    </source>
</evidence>
<dbReference type="EMBL" id="CAJVPY010005308">
    <property type="protein sequence ID" value="CAG8640346.1"/>
    <property type="molecule type" value="Genomic_DNA"/>
</dbReference>
<sequence>EQDVHLLENAFSCCFDDFYPQSMIIDCENLHYPAETFPQKISKLRKKLFDSALILSENNESQIFKNFYHNVTLLKFLSSEGFIPHMKAVWEEINASGNFLYFKDSKTIQQWSAMERLVNSYNETTIKSFEENGLKLIEEQTNKGQWNDIAFETYLTQESENFCTETITNFIEKVSSQYEAQIIDEGETHIKAAFSSKKQELKVIYVKKQRQFKESWLIKSAEMRIGETIGNILREHKDKTPDEFKNYFSESKCKELFNEEWEKVENDKENFVCAMIKEGNMLEKHSNSGERLKIDKIFWNHVLTPKTLNQVEFLDDTDKKFTDSIKIKDNNIGVTIINVLCQNNAEKNDFKKTVINKLKTEIEDTCKQIHDDILSRNVLAIEFDQALEWLKTLCDNIFIVQNGFNGLKNQFKVQIENFSSMEQYLRFKVFTALKNSTMKWKSLQQKNLNNLRENLSKYFYNILSNSSYENIAIHFFEYIAKSVENQLVIQEKYISKVLEMDLKQNWMNKERNLTRYAYEQSFGVYDVEKTHIKVKERFEKIEKAVNDALEKLGGVISICHQHFLGSTDKNLPFEKIISNNRIKNTSEIDFKKFSFTLPASLNETICPESLMEDAIYVLGKCIISTPQDFCIILKEYYNKYVQEFNTLWRSQRADLCKKSLIDCIENSKNCIENSKNCIENSKKSYWNKVKGCRHRCPYCGSKCELSEHEPNTNHRASIHLMKCFGGVRKLKTREASLKICNEPESFDIKFKIFSDKDYIMWKEYLKVNHPEWWQLYERKEPDEDQIKQARAMWMHLKTELCSKYNMVDNTPENWHKDYAHLAKK</sequence>